<sequence>MVYPVADVSVGCPTLSEAGIAVVVSDCLVAAEDHCSTLKVKDFEPCVPAAIGPNPPEPSQVCCDLMNEHMLAGNWDCLCIIKEDPGLKARGVDPYLVRSMPAACGLPNKVPC</sequence>
<gene>
    <name evidence="2" type="ORF">Scep_010770</name>
</gene>
<dbReference type="Gene3D" id="1.10.110.10">
    <property type="entry name" value="Plant lipid-transfer and hydrophobic proteins"/>
    <property type="match status" value="1"/>
</dbReference>
<dbReference type="AlphaFoldDB" id="A0AAP0JWF9"/>
<dbReference type="SUPFAM" id="SSF47699">
    <property type="entry name" value="Bifunctional inhibitor/lipid-transfer protein/seed storage 2S albumin"/>
    <property type="match status" value="1"/>
</dbReference>
<accession>A0AAP0JWF9</accession>
<dbReference type="Proteomes" id="UP001419268">
    <property type="component" value="Unassembled WGS sequence"/>
</dbReference>
<dbReference type="Pfam" id="PF14368">
    <property type="entry name" value="LTP_2"/>
    <property type="match status" value="1"/>
</dbReference>
<comment type="caution">
    <text evidence="2">The sequence shown here is derived from an EMBL/GenBank/DDBJ whole genome shotgun (WGS) entry which is preliminary data.</text>
</comment>
<protein>
    <recommendedName>
        <fullName evidence="1">Bifunctional inhibitor/plant lipid transfer protein/seed storage helical domain-containing protein</fullName>
    </recommendedName>
</protein>
<dbReference type="InterPro" id="IPR036312">
    <property type="entry name" value="Bifun_inhib/LTP/seed_sf"/>
</dbReference>
<feature type="domain" description="Bifunctional inhibitor/plant lipid transfer protein/seed storage helical" evidence="1">
    <location>
        <begin position="31"/>
        <end position="110"/>
    </location>
</feature>
<organism evidence="2 3">
    <name type="scientific">Stephania cephalantha</name>
    <dbReference type="NCBI Taxonomy" id="152367"/>
    <lineage>
        <taxon>Eukaryota</taxon>
        <taxon>Viridiplantae</taxon>
        <taxon>Streptophyta</taxon>
        <taxon>Embryophyta</taxon>
        <taxon>Tracheophyta</taxon>
        <taxon>Spermatophyta</taxon>
        <taxon>Magnoliopsida</taxon>
        <taxon>Ranunculales</taxon>
        <taxon>Menispermaceae</taxon>
        <taxon>Menispermoideae</taxon>
        <taxon>Cissampelideae</taxon>
        <taxon>Stephania</taxon>
    </lineage>
</organism>
<dbReference type="EMBL" id="JBBNAG010000004">
    <property type="protein sequence ID" value="KAK9141089.1"/>
    <property type="molecule type" value="Genomic_DNA"/>
</dbReference>
<keyword evidence="3" id="KW-1185">Reference proteome</keyword>
<proteinExistence type="predicted"/>
<evidence type="ECO:0000259" key="1">
    <source>
        <dbReference type="Pfam" id="PF14368"/>
    </source>
</evidence>
<name>A0AAP0JWF9_9MAGN</name>
<dbReference type="CDD" id="cd00010">
    <property type="entry name" value="AAI_LTSS"/>
    <property type="match status" value="1"/>
</dbReference>
<reference evidence="2 3" key="1">
    <citation type="submission" date="2024-01" db="EMBL/GenBank/DDBJ databases">
        <title>Genome assemblies of Stephania.</title>
        <authorList>
            <person name="Yang L."/>
        </authorList>
    </citation>
    <scope>NUCLEOTIDE SEQUENCE [LARGE SCALE GENOMIC DNA]</scope>
    <source>
        <strain evidence="2">JXDWG</strain>
        <tissue evidence="2">Leaf</tissue>
    </source>
</reference>
<dbReference type="InterPro" id="IPR016140">
    <property type="entry name" value="Bifunc_inhib/LTP/seed_store"/>
</dbReference>
<evidence type="ECO:0000313" key="2">
    <source>
        <dbReference type="EMBL" id="KAK9141089.1"/>
    </source>
</evidence>
<evidence type="ECO:0000313" key="3">
    <source>
        <dbReference type="Proteomes" id="UP001419268"/>
    </source>
</evidence>